<dbReference type="InterPro" id="IPR012867">
    <property type="entry name" value="DUF1648"/>
</dbReference>
<feature type="domain" description="DUF1648" evidence="2">
    <location>
        <begin position="29"/>
        <end position="69"/>
    </location>
</feature>
<evidence type="ECO:0000313" key="4">
    <source>
        <dbReference type="Proteomes" id="UP000019226"/>
    </source>
</evidence>
<feature type="transmembrane region" description="Helical" evidence="1">
    <location>
        <begin position="212"/>
        <end position="232"/>
    </location>
</feature>
<dbReference type="RefSeq" id="WP_025387874.1">
    <property type="nucleotide sequence ID" value="NZ_CP004350.1"/>
</dbReference>
<feature type="transmembrane region" description="Helical" evidence="1">
    <location>
        <begin position="140"/>
        <end position="158"/>
    </location>
</feature>
<keyword evidence="4" id="KW-1185">Reference proteome</keyword>
<sequence length="234" mass="26846">MALHREPQMPELKNPPWIWVWLILATGGFALLAVYFNWEEIPDPFPSHWNARGEADAFTEKTWQQMIFMFGLPTLIFTATVAGSFAFMHQHAKHLRGEDWKIARSRAMTNSMLKPLGLWMFVLNLIIVVSMYFSITTVEIFSPLLIVGLILVVVALLWQMAGVQRWVDEQYPDPKISKHMKWGMFYYNPEDPNMMVHRDLNSTFNMAHKGSWVAMGALLGLPVILVAVLIIATL</sequence>
<dbReference type="EMBL" id="CP004350">
    <property type="protein sequence ID" value="AHI20529.1"/>
    <property type="molecule type" value="Genomic_DNA"/>
</dbReference>
<dbReference type="Proteomes" id="UP000019226">
    <property type="component" value="Chromosome"/>
</dbReference>
<evidence type="ECO:0000256" key="1">
    <source>
        <dbReference type="SAM" id="Phobius"/>
    </source>
</evidence>
<keyword evidence="1" id="KW-0472">Membrane</keyword>
<accession>A0ABM5PR66</accession>
<dbReference type="Pfam" id="PF07853">
    <property type="entry name" value="DUF1648"/>
    <property type="match status" value="1"/>
</dbReference>
<protein>
    <recommendedName>
        <fullName evidence="2">DUF1648 domain-containing protein</fullName>
    </recommendedName>
</protein>
<gene>
    <name evidence="3" type="ORF">CCASEI_09860</name>
</gene>
<organism evidence="3 4">
    <name type="scientific">Corynebacterium casei LMG S-19264</name>
    <dbReference type="NCBI Taxonomy" id="1285583"/>
    <lineage>
        <taxon>Bacteria</taxon>
        <taxon>Bacillati</taxon>
        <taxon>Actinomycetota</taxon>
        <taxon>Actinomycetes</taxon>
        <taxon>Mycobacteriales</taxon>
        <taxon>Corynebacteriaceae</taxon>
        <taxon>Corynebacterium</taxon>
    </lineage>
</organism>
<feature type="transmembrane region" description="Helical" evidence="1">
    <location>
        <begin position="66"/>
        <end position="87"/>
    </location>
</feature>
<feature type="transmembrane region" description="Helical" evidence="1">
    <location>
        <begin position="18"/>
        <end position="38"/>
    </location>
</feature>
<proteinExistence type="predicted"/>
<keyword evidence="1" id="KW-0812">Transmembrane</keyword>
<evidence type="ECO:0000313" key="3">
    <source>
        <dbReference type="EMBL" id="AHI20529.1"/>
    </source>
</evidence>
<dbReference type="GeneID" id="82878087"/>
<feature type="transmembrane region" description="Helical" evidence="1">
    <location>
        <begin position="116"/>
        <end position="134"/>
    </location>
</feature>
<evidence type="ECO:0000259" key="2">
    <source>
        <dbReference type="Pfam" id="PF07853"/>
    </source>
</evidence>
<reference evidence="4" key="1">
    <citation type="submission" date="2013-02" db="EMBL/GenBank/DDBJ databases">
        <title>The complete genome sequence of Corynebacterium casei LMG S-19264 (=DSM 44701).</title>
        <authorList>
            <person name="Ruckert C."/>
            <person name="Albersmeier A."/>
            <person name="Kalinowski J."/>
        </authorList>
    </citation>
    <scope>NUCLEOTIDE SEQUENCE [LARGE SCALE GENOMIC DNA]</scope>
    <source>
        <strain evidence="4">LMG S-19264</strain>
    </source>
</reference>
<keyword evidence="1" id="KW-1133">Transmembrane helix</keyword>
<name>A0ABM5PR66_9CORY</name>